<accession>A0A3P2EIE1</accession>
<dbReference type="AlphaFoldDB" id="A0A3P2EIE1"/>
<keyword evidence="2" id="KW-0238">DNA-binding</keyword>
<organism evidence="2 3">
    <name type="scientific">Klebsiella pneumoniae</name>
    <dbReference type="NCBI Taxonomy" id="573"/>
    <lineage>
        <taxon>Bacteria</taxon>
        <taxon>Pseudomonadati</taxon>
        <taxon>Pseudomonadota</taxon>
        <taxon>Gammaproteobacteria</taxon>
        <taxon>Enterobacterales</taxon>
        <taxon>Enterobacteriaceae</taxon>
        <taxon>Klebsiella/Raoultella group</taxon>
        <taxon>Klebsiella</taxon>
        <taxon>Klebsiella pneumoniae complex</taxon>
    </lineage>
</organism>
<name>A0A3P2EIE1_KLEPN</name>
<feature type="domain" description="Helix-turn-helix" evidence="1">
    <location>
        <begin position="7"/>
        <end position="57"/>
    </location>
</feature>
<dbReference type="GO" id="GO:0003677">
    <property type="term" value="F:DNA binding"/>
    <property type="evidence" value="ECO:0007669"/>
    <property type="project" value="UniProtKB-KW"/>
</dbReference>
<dbReference type="RefSeq" id="WP_064173060.1">
    <property type="nucleotide sequence ID" value="NZ_CAAGWI010000006.1"/>
</dbReference>
<gene>
    <name evidence="2" type="ORF">EAO28_18880</name>
</gene>
<dbReference type="InterPro" id="IPR041657">
    <property type="entry name" value="HTH_17"/>
</dbReference>
<dbReference type="InterPro" id="IPR009061">
    <property type="entry name" value="DNA-bd_dom_put_sf"/>
</dbReference>
<evidence type="ECO:0000259" key="1">
    <source>
        <dbReference type="Pfam" id="PF12728"/>
    </source>
</evidence>
<dbReference type="EMBL" id="RCZY01000002">
    <property type="protein sequence ID" value="RRE43825.1"/>
    <property type="molecule type" value="Genomic_DNA"/>
</dbReference>
<reference evidence="2 3" key="1">
    <citation type="journal article" date="2019" name="Antimicrob. Agents Chemother.">
        <title>Applying Rapid Whole Genome Sequencing to Predict Phenotypic Antimicrobial Susceptibility Testing Results Among Carbapenem-Resistant Klebsiella pneumoniae Clinical Isolates.</title>
        <authorList>
            <person name="Tamma P.D."/>
            <person name="Fan Y."/>
            <person name="Bergman Y."/>
            <person name="Pertea G."/>
            <person name="Kazmi A."/>
            <person name="Lewis S."/>
            <person name="Carroll K.C."/>
            <person name="Schatz M.C."/>
            <person name="Timp W."/>
            <person name="Simner P.J."/>
        </authorList>
    </citation>
    <scope>NUCLEOTIDE SEQUENCE [LARGE SCALE GENOMIC DNA]</scope>
    <source>
        <strain evidence="2 3">KLPN_33</strain>
    </source>
</reference>
<evidence type="ECO:0000313" key="2">
    <source>
        <dbReference type="EMBL" id="RRE43825.1"/>
    </source>
</evidence>
<dbReference type="Pfam" id="PF12728">
    <property type="entry name" value="HTH_17"/>
    <property type="match status" value="1"/>
</dbReference>
<evidence type="ECO:0000313" key="3">
    <source>
        <dbReference type="Proteomes" id="UP000272440"/>
    </source>
</evidence>
<protein>
    <submittedName>
        <fullName evidence="2">DNA-binding protein</fullName>
    </submittedName>
</protein>
<dbReference type="SUPFAM" id="SSF46955">
    <property type="entry name" value="Putative DNA-binding domain"/>
    <property type="match status" value="1"/>
</dbReference>
<dbReference type="Proteomes" id="UP000272440">
    <property type="component" value="Unassembled WGS sequence"/>
</dbReference>
<comment type="caution">
    <text evidence="2">The sequence shown here is derived from an EMBL/GenBank/DDBJ whole genome shotgun (WGS) entry which is preliminary data.</text>
</comment>
<proteinExistence type="predicted"/>
<sequence>MEIRDRMTRKEAANYIGVSTATMANWACTGKVKLPYYKAGLKKVIYLKSDLDDYLKSTRRLQA</sequence>